<protein>
    <submittedName>
        <fullName evidence="1">Transposase</fullName>
    </submittedName>
</protein>
<sequence>MALDVVLQIGKRPVLVQILSKHVGYAGHHIGNEITKIRNPFKTKK</sequence>
<reference evidence="1 2" key="1">
    <citation type="submission" date="2011-03" db="EMBL/GenBank/DDBJ databases">
        <authorList>
            <person name="Muzny D."/>
            <person name="Qin X."/>
            <person name="Deng J."/>
            <person name="Jiang H."/>
            <person name="Liu Y."/>
            <person name="Qu J."/>
            <person name="Song X.-Z."/>
            <person name="Zhang L."/>
            <person name="Thornton R."/>
            <person name="Coyle M."/>
            <person name="Francisco L."/>
            <person name="Jackson L."/>
            <person name="Javaid M."/>
            <person name="Korchina V."/>
            <person name="Kovar C."/>
            <person name="Mata R."/>
            <person name="Mathew T."/>
            <person name="Ngo R."/>
            <person name="Nguyen L."/>
            <person name="Nguyen N."/>
            <person name="Okwuonu G."/>
            <person name="Ongeri F."/>
            <person name="Pham C."/>
            <person name="Simmons D."/>
            <person name="Wilczek-Boney K."/>
            <person name="Hale W."/>
            <person name="Jakkamsetti A."/>
            <person name="Pham P."/>
            <person name="Ruth R."/>
            <person name="San Lucas F."/>
            <person name="Warren J."/>
            <person name="Zhang J."/>
            <person name="Zhao Z."/>
            <person name="Zhou C."/>
            <person name="Zhu D."/>
            <person name="Lee S."/>
            <person name="Bess C."/>
            <person name="Blankenburg K."/>
            <person name="Forbes L."/>
            <person name="Fu Q."/>
            <person name="Gubbala S."/>
            <person name="Hirani K."/>
            <person name="Jayaseelan J.C."/>
            <person name="Lara F."/>
            <person name="Munidasa M."/>
            <person name="Palculict T."/>
            <person name="Patil S."/>
            <person name="Pu L.-L."/>
            <person name="Saada N."/>
            <person name="Tang L."/>
            <person name="Weissenberger G."/>
            <person name="Zhu Y."/>
            <person name="Hemphill L."/>
            <person name="Shang Y."/>
            <person name="Youmans B."/>
            <person name="Ayvaz T."/>
            <person name="Ross M."/>
            <person name="Santibanez J."/>
            <person name="Aqrawi P."/>
            <person name="Gross S."/>
            <person name="Joshi V."/>
            <person name="Fowler G."/>
            <person name="Nazareth L."/>
            <person name="Reid J."/>
            <person name="Worley K."/>
            <person name="Petrosino J."/>
            <person name="Highlander S."/>
            <person name="Gibbs R."/>
        </authorList>
    </citation>
    <scope>NUCLEOTIDE SEQUENCE [LARGE SCALE GENOMIC DNA]</scope>
    <source>
        <strain evidence="1 2">SK49</strain>
    </source>
</reference>
<organism evidence="1 2">
    <name type="scientific">Streptococcus sanguinis SK49</name>
    <dbReference type="NCBI Taxonomy" id="888808"/>
    <lineage>
        <taxon>Bacteria</taxon>
        <taxon>Bacillati</taxon>
        <taxon>Bacillota</taxon>
        <taxon>Bacilli</taxon>
        <taxon>Lactobacillales</taxon>
        <taxon>Streptococcaceae</taxon>
        <taxon>Streptococcus</taxon>
    </lineage>
</organism>
<evidence type="ECO:0000313" key="1">
    <source>
        <dbReference type="EMBL" id="EGJ38494.1"/>
    </source>
</evidence>
<dbReference type="Proteomes" id="UP000006459">
    <property type="component" value="Unassembled WGS sequence"/>
</dbReference>
<dbReference type="AlphaFoldDB" id="F3UXX4"/>
<accession>F3UXX4</accession>
<dbReference type="HOGENOM" id="CLU_3206012_0_0_9"/>
<name>F3UXX4_STRSA</name>
<comment type="caution">
    <text evidence="1">The sequence shown here is derived from an EMBL/GenBank/DDBJ whole genome shotgun (WGS) entry which is preliminary data.</text>
</comment>
<proteinExistence type="predicted"/>
<dbReference type="EMBL" id="AFFO01000010">
    <property type="protein sequence ID" value="EGJ38494.1"/>
    <property type="molecule type" value="Genomic_DNA"/>
</dbReference>
<evidence type="ECO:0000313" key="2">
    <source>
        <dbReference type="Proteomes" id="UP000006459"/>
    </source>
</evidence>
<gene>
    <name evidence="1" type="ORF">HMPREF9380_1351</name>
</gene>